<dbReference type="Gene3D" id="1.20.1280.50">
    <property type="match status" value="1"/>
</dbReference>
<proteinExistence type="predicted"/>
<sequence>MEQAGKSMRGDKDRISGLPDSLIHRIMSFLTAQEAVQTCVLAKRWKNLWTTLPFLDFDLHKFMCDGEPDDGEWDDSESEDARRNPFHKFRDFVTMAILLRDSSDLHKFRISCKRFEQHNYHSLIRSWILYALKHNPKVLDINAEPVDSLPLAVFTCASLVDASLSSFTSVRTIKVVNLPCLRRLHLNWIILDQAFIEKLFFGCPMLEFLHLENCCWEFSSINSRSLKYVKIQCCCLRGEIERQTFSINTPNLLSFCYRSCLNVIGCRMFLKMPSLTSASIYSYWPYNGRNNILTGLSKVQNLKLSGRSLNELLENELSSCPDFSYVKNLSVNYLNLSCHFNLFASFLNHFPNLEKLSLQHVGCSSEDDVDRNQESSKVAPFMGKRLERVDVKFHRSDRCFPRVVKYLQDITEKSQAQINITSLDDWSSQDWDLDISEHVWQHW</sequence>
<keyword evidence="4" id="KW-1185">Reference proteome</keyword>
<organism evidence="3 4">
    <name type="scientific">Rhynchospora pubera</name>
    <dbReference type="NCBI Taxonomy" id="906938"/>
    <lineage>
        <taxon>Eukaryota</taxon>
        <taxon>Viridiplantae</taxon>
        <taxon>Streptophyta</taxon>
        <taxon>Embryophyta</taxon>
        <taxon>Tracheophyta</taxon>
        <taxon>Spermatophyta</taxon>
        <taxon>Magnoliopsida</taxon>
        <taxon>Liliopsida</taxon>
        <taxon>Poales</taxon>
        <taxon>Cyperaceae</taxon>
        <taxon>Cyperoideae</taxon>
        <taxon>Rhynchosporeae</taxon>
        <taxon>Rhynchospora</taxon>
    </lineage>
</organism>
<dbReference type="Proteomes" id="UP001140206">
    <property type="component" value="Chromosome 3"/>
</dbReference>
<dbReference type="PANTHER" id="PTHR34223">
    <property type="entry name" value="OS11G0201299 PROTEIN"/>
    <property type="match status" value="1"/>
</dbReference>
<name>A0AAV8DJ63_9POAL</name>
<dbReference type="InterPro" id="IPR001810">
    <property type="entry name" value="F-box_dom"/>
</dbReference>
<dbReference type="InterPro" id="IPR053197">
    <property type="entry name" value="F-box_SCFL_complex_component"/>
</dbReference>
<accession>A0AAV8DJ63</accession>
<evidence type="ECO:0000259" key="2">
    <source>
        <dbReference type="Pfam" id="PF24758"/>
    </source>
</evidence>
<gene>
    <name evidence="3" type="ORF">LUZ62_053560</name>
</gene>
<comment type="caution">
    <text evidence="3">The sequence shown here is derived from an EMBL/GenBank/DDBJ whole genome shotgun (WGS) entry which is preliminary data.</text>
</comment>
<evidence type="ECO:0000313" key="3">
    <source>
        <dbReference type="EMBL" id="KAJ4769303.1"/>
    </source>
</evidence>
<dbReference type="CDD" id="cd22160">
    <property type="entry name" value="F-box_AtFBL13-like"/>
    <property type="match status" value="1"/>
</dbReference>
<dbReference type="InterPro" id="IPR053781">
    <property type="entry name" value="F-box_AtFBL13-like"/>
</dbReference>
<dbReference type="Pfam" id="PF24758">
    <property type="entry name" value="LRR_At5g56370"/>
    <property type="match status" value="1"/>
</dbReference>
<dbReference type="AlphaFoldDB" id="A0AAV8DJ63"/>
<dbReference type="PANTHER" id="PTHR34223:SF44">
    <property type="entry name" value="OS01G0789000 PROTEIN"/>
    <property type="match status" value="1"/>
</dbReference>
<dbReference type="EMBL" id="JAMFTS010000003">
    <property type="protein sequence ID" value="KAJ4769303.1"/>
    <property type="molecule type" value="Genomic_DNA"/>
</dbReference>
<dbReference type="InterPro" id="IPR032675">
    <property type="entry name" value="LRR_dom_sf"/>
</dbReference>
<dbReference type="SUPFAM" id="SSF52047">
    <property type="entry name" value="RNI-like"/>
    <property type="match status" value="1"/>
</dbReference>
<protein>
    <submittedName>
        <fullName evidence="3">F-box/RNI-like superfamily protein</fullName>
    </submittedName>
</protein>
<feature type="domain" description="F-box/LRR-repeat protein 15/At3g58940/PEG3-like LRR" evidence="2">
    <location>
        <begin position="144"/>
        <end position="256"/>
    </location>
</feature>
<evidence type="ECO:0000259" key="1">
    <source>
        <dbReference type="Pfam" id="PF00646"/>
    </source>
</evidence>
<dbReference type="Pfam" id="PF00646">
    <property type="entry name" value="F-box"/>
    <property type="match status" value="1"/>
</dbReference>
<feature type="domain" description="F-box" evidence="1">
    <location>
        <begin position="15"/>
        <end position="55"/>
    </location>
</feature>
<dbReference type="Gene3D" id="3.80.10.10">
    <property type="entry name" value="Ribonuclease Inhibitor"/>
    <property type="match status" value="2"/>
</dbReference>
<dbReference type="SUPFAM" id="SSF81383">
    <property type="entry name" value="F-box domain"/>
    <property type="match status" value="1"/>
</dbReference>
<reference evidence="3" key="1">
    <citation type="submission" date="2022-08" db="EMBL/GenBank/DDBJ databases">
        <authorList>
            <person name="Marques A."/>
        </authorList>
    </citation>
    <scope>NUCLEOTIDE SEQUENCE</scope>
    <source>
        <strain evidence="3">RhyPub2mFocal</strain>
        <tissue evidence="3">Leaves</tissue>
    </source>
</reference>
<dbReference type="InterPro" id="IPR055411">
    <property type="entry name" value="LRR_FXL15/At3g58940/PEG3-like"/>
</dbReference>
<evidence type="ECO:0000313" key="4">
    <source>
        <dbReference type="Proteomes" id="UP001140206"/>
    </source>
</evidence>
<dbReference type="InterPro" id="IPR036047">
    <property type="entry name" value="F-box-like_dom_sf"/>
</dbReference>